<accession>A0ABQ0B1I5</accession>
<evidence type="ECO:0000256" key="2">
    <source>
        <dbReference type="SAM" id="Phobius"/>
    </source>
</evidence>
<keyword evidence="2" id="KW-0472">Membrane</keyword>
<feature type="compositionally biased region" description="Polar residues" evidence="1">
    <location>
        <begin position="87"/>
        <end position="100"/>
    </location>
</feature>
<protein>
    <recommendedName>
        <fullName evidence="5">DUF1700 domain-containing protein</fullName>
    </recommendedName>
</protein>
<keyword evidence="2" id="KW-0812">Transmembrane</keyword>
<feature type="region of interest" description="Disordered" evidence="1">
    <location>
        <begin position="73"/>
        <end position="101"/>
    </location>
</feature>
<evidence type="ECO:0008006" key="5">
    <source>
        <dbReference type="Google" id="ProtNLM"/>
    </source>
</evidence>
<dbReference type="RefSeq" id="WP_178301917.1">
    <property type="nucleotide sequence ID" value="NZ_BAABXL010000001.1"/>
</dbReference>
<dbReference type="EMBL" id="BAABXL010000001">
    <property type="protein sequence ID" value="GAA6270150.1"/>
    <property type="molecule type" value="Genomic_DNA"/>
</dbReference>
<keyword evidence="2" id="KW-1133">Transmembrane helix</keyword>
<evidence type="ECO:0000313" key="4">
    <source>
        <dbReference type="Proteomes" id="UP001600894"/>
    </source>
</evidence>
<evidence type="ECO:0000313" key="3">
    <source>
        <dbReference type="EMBL" id="GAA6270150.1"/>
    </source>
</evidence>
<proteinExistence type="predicted"/>
<gene>
    <name evidence="3" type="ORF">F130042H8_32100</name>
</gene>
<evidence type="ECO:0000256" key="1">
    <source>
        <dbReference type="SAM" id="MobiDB-lite"/>
    </source>
</evidence>
<sequence>MTKNEFLQGLNAELEGRVPHSVIQENMRYYDEYITQETAKGDAEEAVIETLGGPKIIARTIVDAAYDTEDRPDGYDGYGSAEENSKKANGSSGSAFTGGSRTERNDAFEDRRHIHYLDFNKWYVRLGAGLVVFFVIFLLMSIFFGIVGLAGFVLAHIWPVLVILMIIWMFRGPRR</sequence>
<dbReference type="Proteomes" id="UP001600894">
    <property type="component" value="Unassembled WGS sequence"/>
</dbReference>
<keyword evidence="4" id="KW-1185">Reference proteome</keyword>
<organism evidence="3 4">
    <name type="scientific">Enterocloster alcoholdehydrogenati</name>
    <dbReference type="NCBI Taxonomy" id="2547410"/>
    <lineage>
        <taxon>Bacteria</taxon>
        <taxon>Bacillati</taxon>
        <taxon>Bacillota</taxon>
        <taxon>Clostridia</taxon>
        <taxon>Lachnospirales</taxon>
        <taxon>Lachnospiraceae</taxon>
        <taxon>Enterocloster</taxon>
    </lineage>
</organism>
<name>A0ABQ0B1I5_9FIRM</name>
<reference evidence="3 4" key="1">
    <citation type="submission" date="2024-04" db="EMBL/GenBank/DDBJ databases">
        <title>Defined microbial consortia suppress multidrug-resistant proinflammatory Enterobacteriaceae via ecological control.</title>
        <authorList>
            <person name="Furuichi M."/>
            <person name="Kawaguchi T."/>
            <person name="Pust M."/>
            <person name="Yasuma K."/>
            <person name="Plichta D."/>
            <person name="Hasegawa N."/>
            <person name="Ohya T."/>
            <person name="Bhattarai S."/>
            <person name="Sasajima S."/>
            <person name="Aoto Y."/>
            <person name="Tuganbaev T."/>
            <person name="Yaginuma M."/>
            <person name="Ueda M."/>
            <person name="Okahashi N."/>
            <person name="Amafuji K."/>
            <person name="Kiridooshi Y."/>
            <person name="Sugita K."/>
            <person name="Strazar M."/>
            <person name="Skelly A."/>
            <person name="Suda W."/>
            <person name="Hattori M."/>
            <person name="Nakamoto N."/>
            <person name="Caballero S."/>
            <person name="Norman J."/>
            <person name="Olle B."/>
            <person name="Tanoue T."/>
            <person name="Arita M."/>
            <person name="Bucci V."/>
            <person name="Atarashi K."/>
            <person name="Xavier R."/>
            <person name="Honda K."/>
        </authorList>
    </citation>
    <scope>NUCLEOTIDE SEQUENCE [LARGE SCALE GENOMIC DNA]</scope>
    <source>
        <strain evidence="4">f13</strain>
    </source>
</reference>
<feature type="transmembrane region" description="Helical" evidence="2">
    <location>
        <begin position="149"/>
        <end position="170"/>
    </location>
</feature>
<dbReference type="Pfam" id="PF22564">
    <property type="entry name" value="HAAS"/>
    <property type="match status" value="1"/>
</dbReference>
<comment type="caution">
    <text evidence="3">The sequence shown here is derived from an EMBL/GenBank/DDBJ whole genome shotgun (WGS) entry which is preliminary data.</text>
</comment>
<feature type="transmembrane region" description="Helical" evidence="2">
    <location>
        <begin position="122"/>
        <end position="143"/>
    </location>
</feature>